<accession>A0A2P2P7V1</accession>
<proteinExistence type="predicted"/>
<reference evidence="1" key="1">
    <citation type="submission" date="2018-02" db="EMBL/GenBank/DDBJ databases">
        <title>Rhizophora mucronata_Transcriptome.</title>
        <authorList>
            <person name="Meera S.P."/>
            <person name="Sreeshan A."/>
            <person name="Augustine A."/>
        </authorList>
    </citation>
    <scope>NUCLEOTIDE SEQUENCE</scope>
    <source>
        <tissue evidence="1">Leaf</tissue>
    </source>
</reference>
<organism evidence="1">
    <name type="scientific">Rhizophora mucronata</name>
    <name type="common">Asiatic mangrove</name>
    <dbReference type="NCBI Taxonomy" id="61149"/>
    <lineage>
        <taxon>Eukaryota</taxon>
        <taxon>Viridiplantae</taxon>
        <taxon>Streptophyta</taxon>
        <taxon>Embryophyta</taxon>
        <taxon>Tracheophyta</taxon>
        <taxon>Spermatophyta</taxon>
        <taxon>Magnoliopsida</taxon>
        <taxon>eudicotyledons</taxon>
        <taxon>Gunneridae</taxon>
        <taxon>Pentapetalae</taxon>
        <taxon>rosids</taxon>
        <taxon>fabids</taxon>
        <taxon>Malpighiales</taxon>
        <taxon>Rhizophoraceae</taxon>
        <taxon>Rhizophora</taxon>
    </lineage>
</organism>
<name>A0A2P2P7V1_RHIMU</name>
<sequence length="23" mass="2685">MVSNSTLYTTQLYRLIFSAHILL</sequence>
<dbReference type="AlphaFoldDB" id="A0A2P2P7V1"/>
<evidence type="ECO:0000313" key="1">
    <source>
        <dbReference type="EMBL" id="MBX50850.1"/>
    </source>
</evidence>
<dbReference type="EMBL" id="GGEC01070366">
    <property type="protein sequence ID" value="MBX50850.1"/>
    <property type="molecule type" value="Transcribed_RNA"/>
</dbReference>
<protein>
    <submittedName>
        <fullName evidence="1">Uncharacterized protein</fullName>
    </submittedName>
</protein>